<evidence type="ECO:0000256" key="2">
    <source>
        <dbReference type="ARBA" id="ARBA00022723"/>
    </source>
</evidence>
<evidence type="ECO:0000256" key="5">
    <source>
        <dbReference type="ARBA" id="ARBA00023004"/>
    </source>
</evidence>
<evidence type="ECO:0000256" key="3">
    <source>
        <dbReference type="ARBA" id="ARBA00022964"/>
    </source>
</evidence>
<dbReference type="InterPro" id="IPR045054">
    <property type="entry name" value="P4HA-like"/>
</dbReference>
<dbReference type="OrthoDB" id="69177at2759"/>
<sequence>VPPTSMTKKKQEKKQVEIKGTKPTSTTFPGIQSKKELECRVLLQDQILLIDNFLSEAECKAYVKLIDSLPLELTPPKKRGEAERVNHRISITSVDFAAKLHELLLPYLPSFPLPASLRSRKATAKDSGPRLPHSMNSNIRLYKYTPSQHFGPHYDGSVQDSVTGAKSEWTLLLYLTGKEDGVEGGETLFYLEEKGKPTVTVVAPLTRGTVLLHRHGMECLLHEGSVVRKGVKYVLRSDLMFK</sequence>
<dbReference type="STRING" id="703135.A0A2A9NXF8"/>
<evidence type="ECO:0000313" key="9">
    <source>
        <dbReference type="Proteomes" id="UP000242287"/>
    </source>
</evidence>
<dbReference type="GO" id="GO:0005783">
    <property type="term" value="C:endoplasmic reticulum"/>
    <property type="evidence" value="ECO:0007669"/>
    <property type="project" value="TreeGrafter"/>
</dbReference>
<dbReference type="PANTHER" id="PTHR10869">
    <property type="entry name" value="PROLYL 4-HYDROXYLASE ALPHA SUBUNIT"/>
    <property type="match status" value="1"/>
</dbReference>
<keyword evidence="2" id="KW-0479">Metal-binding</keyword>
<reference evidence="8 9" key="1">
    <citation type="submission" date="2014-02" db="EMBL/GenBank/DDBJ databases">
        <title>Transposable element dynamics among asymbiotic and ectomycorrhizal Amanita fungi.</title>
        <authorList>
            <consortium name="DOE Joint Genome Institute"/>
            <person name="Hess J."/>
            <person name="Skrede I."/>
            <person name="Wolfe B."/>
            <person name="LaButti K."/>
            <person name="Ohm R.A."/>
            <person name="Grigoriev I.V."/>
            <person name="Pringle A."/>
        </authorList>
    </citation>
    <scope>NUCLEOTIDE SEQUENCE [LARGE SCALE GENOMIC DNA]</scope>
    <source>
        <strain evidence="8 9">SKay4041</strain>
    </source>
</reference>
<dbReference type="PANTHER" id="PTHR10869:SF236">
    <property type="entry name" value="PROLYL 4-HYDROXYLASE ALPHA SUBUNIT DOMAIN-CONTAINING PROTEIN"/>
    <property type="match status" value="1"/>
</dbReference>
<dbReference type="Proteomes" id="UP000242287">
    <property type="component" value="Unassembled WGS sequence"/>
</dbReference>
<evidence type="ECO:0000313" key="8">
    <source>
        <dbReference type="EMBL" id="PFH52453.1"/>
    </source>
</evidence>
<feature type="non-terminal residue" evidence="8">
    <location>
        <position position="1"/>
    </location>
</feature>
<keyword evidence="4" id="KW-0560">Oxidoreductase</keyword>
<evidence type="ECO:0000256" key="1">
    <source>
        <dbReference type="ARBA" id="ARBA00001961"/>
    </source>
</evidence>
<keyword evidence="3" id="KW-0223">Dioxygenase</keyword>
<dbReference type="GO" id="GO:0005506">
    <property type="term" value="F:iron ion binding"/>
    <property type="evidence" value="ECO:0007669"/>
    <property type="project" value="InterPro"/>
</dbReference>
<dbReference type="EMBL" id="KZ301979">
    <property type="protein sequence ID" value="PFH52453.1"/>
    <property type="molecule type" value="Genomic_DNA"/>
</dbReference>
<gene>
    <name evidence="8" type="ORF">AMATHDRAFT_139935</name>
</gene>
<dbReference type="PROSITE" id="PS51471">
    <property type="entry name" value="FE2OG_OXY"/>
    <property type="match status" value="1"/>
</dbReference>
<protein>
    <recommendedName>
        <fullName evidence="7">Fe2OG dioxygenase domain-containing protein</fullName>
    </recommendedName>
</protein>
<evidence type="ECO:0000256" key="6">
    <source>
        <dbReference type="SAM" id="MobiDB-lite"/>
    </source>
</evidence>
<dbReference type="AlphaFoldDB" id="A0A2A9NXF8"/>
<keyword evidence="5" id="KW-0408">Iron</keyword>
<dbReference type="Pfam" id="PF13640">
    <property type="entry name" value="2OG-FeII_Oxy_3"/>
    <property type="match status" value="1"/>
</dbReference>
<feature type="domain" description="Fe2OG dioxygenase" evidence="7">
    <location>
        <begin position="131"/>
        <end position="242"/>
    </location>
</feature>
<feature type="region of interest" description="Disordered" evidence="6">
    <location>
        <begin position="1"/>
        <end position="29"/>
    </location>
</feature>
<dbReference type="InterPro" id="IPR044862">
    <property type="entry name" value="Pro_4_hyd_alph_FE2OG_OXY"/>
</dbReference>
<dbReference type="InterPro" id="IPR005123">
    <property type="entry name" value="Oxoglu/Fe-dep_dioxygenase_dom"/>
</dbReference>
<name>A0A2A9NXF8_9AGAR</name>
<dbReference type="GO" id="GO:0031418">
    <property type="term" value="F:L-ascorbic acid binding"/>
    <property type="evidence" value="ECO:0007669"/>
    <property type="project" value="InterPro"/>
</dbReference>
<dbReference type="InterPro" id="IPR006620">
    <property type="entry name" value="Pro_4_hyd_alph"/>
</dbReference>
<organism evidence="8 9">
    <name type="scientific">Amanita thiersii Skay4041</name>
    <dbReference type="NCBI Taxonomy" id="703135"/>
    <lineage>
        <taxon>Eukaryota</taxon>
        <taxon>Fungi</taxon>
        <taxon>Dikarya</taxon>
        <taxon>Basidiomycota</taxon>
        <taxon>Agaricomycotina</taxon>
        <taxon>Agaricomycetes</taxon>
        <taxon>Agaricomycetidae</taxon>
        <taxon>Agaricales</taxon>
        <taxon>Pluteineae</taxon>
        <taxon>Amanitaceae</taxon>
        <taxon>Amanita</taxon>
    </lineage>
</organism>
<proteinExistence type="predicted"/>
<comment type="cofactor">
    <cofactor evidence="1">
        <name>L-ascorbate</name>
        <dbReference type="ChEBI" id="CHEBI:38290"/>
    </cofactor>
</comment>
<accession>A0A2A9NXF8</accession>
<dbReference type="GO" id="GO:0004656">
    <property type="term" value="F:procollagen-proline 4-dioxygenase activity"/>
    <property type="evidence" value="ECO:0007669"/>
    <property type="project" value="TreeGrafter"/>
</dbReference>
<keyword evidence="9" id="KW-1185">Reference proteome</keyword>
<evidence type="ECO:0000259" key="7">
    <source>
        <dbReference type="PROSITE" id="PS51471"/>
    </source>
</evidence>
<evidence type="ECO:0000256" key="4">
    <source>
        <dbReference type="ARBA" id="ARBA00023002"/>
    </source>
</evidence>
<dbReference type="SMART" id="SM00702">
    <property type="entry name" value="P4Hc"/>
    <property type="match status" value="1"/>
</dbReference>
<dbReference type="Gene3D" id="2.60.120.620">
    <property type="entry name" value="q2cbj1_9rhob like domain"/>
    <property type="match status" value="1"/>
</dbReference>